<evidence type="ECO:0000256" key="11">
    <source>
        <dbReference type="PIRSR" id="PIRSR610347-3"/>
    </source>
</evidence>
<dbReference type="STRING" id="97972.A0A2V1E2Q6"/>
<evidence type="ECO:0000256" key="10">
    <source>
        <dbReference type="PIRSR" id="PIRSR610347-2"/>
    </source>
</evidence>
<evidence type="ECO:0000256" key="9">
    <source>
        <dbReference type="PIRSR" id="PIRSR610347-1"/>
    </source>
</evidence>
<dbReference type="GO" id="GO:0005634">
    <property type="term" value="C:nucleus"/>
    <property type="evidence" value="ECO:0007669"/>
    <property type="project" value="UniProtKB-SubCell"/>
</dbReference>
<evidence type="ECO:0000313" key="14">
    <source>
        <dbReference type="Proteomes" id="UP000244855"/>
    </source>
</evidence>
<feature type="non-terminal residue" evidence="13">
    <location>
        <position position="489"/>
    </location>
</feature>
<evidence type="ECO:0000256" key="4">
    <source>
        <dbReference type="ARBA" id="ARBA00022763"/>
    </source>
</evidence>
<keyword evidence="14" id="KW-1185">Reference proteome</keyword>
<keyword evidence="3" id="KW-0540">Nuclease</keyword>
<evidence type="ECO:0000256" key="7">
    <source>
        <dbReference type="ARBA" id="ARBA00023204"/>
    </source>
</evidence>
<dbReference type="GO" id="GO:0006281">
    <property type="term" value="P:DNA repair"/>
    <property type="evidence" value="ECO:0007669"/>
    <property type="project" value="UniProtKB-KW"/>
</dbReference>
<dbReference type="AlphaFoldDB" id="A0A2V1E2Q6"/>
<keyword evidence="6" id="KW-0269">Exonuclease</keyword>
<keyword evidence="4" id="KW-0227">DNA damage</keyword>
<feature type="site" description="Interaction with DNA" evidence="11">
    <location>
        <position position="390"/>
    </location>
</feature>
<sequence>RYLPSPVRLTRIKDLAPHQNVEAVGLRDLLGDPLIEECWCFNFLFDVSFIMEHFDPDIRSLVKLKIIHGFWKNDDQRRIDLLESASHYPNIDLISAYLPDPFGTHHTKMMILFRRDASAQVIIHTANMIPRDWGNMTQAVWQSPLLPLQTDNTSSQKMAQSMNESHPLGSGERFNVDLMRYLDAYGKRLSALMERLGKYDFSSIRAAFIASAPSKQDPNMAKPARRTSFGWLGLKEILSHIPVRTGDGKGKPNIVIQISSIATLGQNPTWLQNFQSDLISTTPTFNIIFPTPTEIRSSLDGYLSGGSIHTKIQSPAQQKQLDYLRPLLCHWRTPSSTSPSPQPRHSNDLEPKKRTAHRGPAAPHIKTYIRFGDKTQHNIDWAMVTSANLSKQAWGDVVSKKGEIWIQSWECGVVVWPELFRGDGCEEDEEAVMIPVFGKDGPGEGKRKVVVGFRMPYDLPLIPYRPDEVPWCASLAHSEPDWAGRTWTG</sequence>
<evidence type="ECO:0000256" key="6">
    <source>
        <dbReference type="ARBA" id="ARBA00022839"/>
    </source>
</evidence>
<keyword evidence="8" id="KW-0539">Nucleus</keyword>
<dbReference type="GO" id="GO:0003697">
    <property type="term" value="F:single-stranded DNA binding"/>
    <property type="evidence" value="ECO:0007669"/>
    <property type="project" value="TreeGrafter"/>
</dbReference>
<dbReference type="Gene3D" id="3.30.870.10">
    <property type="entry name" value="Endonuclease Chain A"/>
    <property type="match status" value="2"/>
</dbReference>
<dbReference type="PANTHER" id="PTHR12415">
    <property type="entry name" value="TYROSYL-DNA PHOSPHODIESTERASE 1"/>
    <property type="match status" value="1"/>
</dbReference>
<evidence type="ECO:0000256" key="8">
    <source>
        <dbReference type="ARBA" id="ARBA00023242"/>
    </source>
</evidence>
<feature type="binding site" evidence="10">
    <location>
        <position position="366"/>
    </location>
    <ligand>
        <name>substrate</name>
    </ligand>
</feature>
<organism evidence="13 14">
    <name type="scientific">Periconia macrospinosa</name>
    <dbReference type="NCBI Taxonomy" id="97972"/>
    <lineage>
        <taxon>Eukaryota</taxon>
        <taxon>Fungi</taxon>
        <taxon>Dikarya</taxon>
        <taxon>Ascomycota</taxon>
        <taxon>Pezizomycotina</taxon>
        <taxon>Dothideomycetes</taxon>
        <taxon>Pleosporomycetidae</taxon>
        <taxon>Pleosporales</taxon>
        <taxon>Massarineae</taxon>
        <taxon>Periconiaceae</taxon>
        <taxon>Periconia</taxon>
    </lineage>
</organism>
<evidence type="ECO:0000256" key="3">
    <source>
        <dbReference type="ARBA" id="ARBA00022722"/>
    </source>
</evidence>
<evidence type="ECO:0000256" key="2">
    <source>
        <dbReference type="ARBA" id="ARBA00010205"/>
    </source>
</evidence>
<protein>
    <submittedName>
        <fullName evidence="13">Phospholipase D/nuclease</fullName>
    </submittedName>
</protein>
<dbReference type="SUPFAM" id="SSF56024">
    <property type="entry name" value="Phospholipase D/nuclease"/>
    <property type="match status" value="2"/>
</dbReference>
<keyword evidence="5" id="KW-0378">Hydrolase</keyword>
<feature type="active site" description="Proton donor/acceptor" evidence="9">
    <location>
        <position position="364"/>
    </location>
</feature>
<dbReference type="EMBL" id="KZ805321">
    <property type="protein sequence ID" value="PVI04489.1"/>
    <property type="molecule type" value="Genomic_DNA"/>
</dbReference>
<evidence type="ECO:0000256" key="12">
    <source>
        <dbReference type="SAM" id="MobiDB-lite"/>
    </source>
</evidence>
<name>A0A2V1E2Q6_9PLEO</name>
<accession>A0A2V1E2Q6</accession>
<dbReference type="Proteomes" id="UP000244855">
    <property type="component" value="Unassembled WGS sequence"/>
</dbReference>
<dbReference type="FunFam" id="3.30.870.10:FF:000038">
    <property type="entry name" value="Probable tyrosyl-DNA phosphodiesterase"/>
    <property type="match status" value="1"/>
</dbReference>
<dbReference type="GO" id="GO:0003690">
    <property type="term" value="F:double-stranded DNA binding"/>
    <property type="evidence" value="ECO:0007669"/>
    <property type="project" value="TreeGrafter"/>
</dbReference>
<proteinExistence type="inferred from homology"/>
<gene>
    <name evidence="13" type="ORF">DM02DRAFT_474100</name>
</gene>
<evidence type="ECO:0000313" key="13">
    <source>
        <dbReference type="EMBL" id="PVI04489.1"/>
    </source>
</evidence>
<comment type="similarity">
    <text evidence="2">Belongs to the tyrosyl-DNA phosphodiesterase family.</text>
</comment>
<evidence type="ECO:0000256" key="1">
    <source>
        <dbReference type="ARBA" id="ARBA00004123"/>
    </source>
</evidence>
<evidence type="ECO:0000256" key="5">
    <source>
        <dbReference type="ARBA" id="ARBA00022801"/>
    </source>
</evidence>
<reference evidence="13 14" key="1">
    <citation type="journal article" date="2018" name="Sci. Rep.">
        <title>Comparative genomics provides insights into the lifestyle and reveals functional heterogeneity of dark septate endophytic fungi.</title>
        <authorList>
            <person name="Knapp D.G."/>
            <person name="Nemeth J.B."/>
            <person name="Barry K."/>
            <person name="Hainaut M."/>
            <person name="Henrissat B."/>
            <person name="Johnson J."/>
            <person name="Kuo A."/>
            <person name="Lim J.H.P."/>
            <person name="Lipzen A."/>
            <person name="Nolan M."/>
            <person name="Ohm R.A."/>
            <person name="Tamas L."/>
            <person name="Grigoriev I.V."/>
            <person name="Spatafora J.W."/>
            <person name="Nagy L.G."/>
            <person name="Kovacs G.M."/>
        </authorList>
    </citation>
    <scope>NUCLEOTIDE SEQUENCE [LARGE SCALE GENOMIC DNA]</scope>
    <source>
        <strain evidence="13 14">DSE2036</strain>
    </source>
</reference>
<feature type="region of interest" description="Disordered" evidence="12">
    <location>
        <begin position="333"/>
        <end position="360"/>
    </location>
</feature>
<dbReference type="InterPro" id="IPR010347">
    <property type="entry name" value="Tdp1"/>
</dbReference>
<dbReference type="CDD" id="cd09123">
    <property type="entry name" value="PLDc_Tdp1_2"/>
    <property type="match status" value="1"/>
</dbReference>
<comment type="subcellular location">
    <subcellularLocation>
        <location evidence="1">Nucleus</location>
    </subcellularLocation>
</comment>
<feature type="binding site" evidence="10">
    <location>
        <position position="108"/>
    </location>
    <ligand>
        <name>substrate</name>
    </ligand>
</feature>
<feature type="active site" description="Nucleophile" evidence="9">
    <location>
        <position position="106"/>
    </location>
</feature>
<dbReference type="Pfam" id="PF06087">
    <property type="entry name" value="Tyr-DNA_phospho"/>
    <property type="match status" value="1"/>
</dbReference>
<dbReference type="GO" id="GO:0004527">
    <property type="term" value="F:exonuclease activity"/>
    <property type="evidence" value="ECO:0007669"/>
    <property type="project" value="UniProtKB-KW"/>
</dbReference>
<keyword evidence="7" id="KW-0234">DNA repair</keyword>
<dbReference type="PANTHER" id="PTHR12415:SF0">
    <property type="entry name" value="TYROSYL-DNA PHOSPHODIESTERASE 1"/>
    <property type="match status" value="1"/>
</dbReference>
<dbReference type="OrthoDB" id="47785at2759"/>
<dbReference type="GO" id="GO:0017005">
    <property type="term" value="F:3'-tyrosyl-DNA phosphodiesterase activity"/>
    <property type="evidence" value="ECO:0007669"/>
    <property type="project" value="TreeGrafter"/>
</dbReference>
<feature type="non-terminal residue" evidence="13">
    <location>
        <position position="1"/>
    </location>
</feature>